<dbReference type="AlphaFoldDB" id="A0A0S2TGW9"/>
<accession>A0A0S2TGW9</accession>
<feature type="transmembrane region" description="Helical" evidence="1">
    <location>
        <begin position="300"/>
        <end position="323"/>
    </location>
</feature>
<feature type="transmembrane region" description="Helical" evidence="1">
    <location>
        <begin position="147"/>
        <end position="171"/>
    </location>
</feature>
<dbReference type="Proteomes" id="UP000055136">
    <property type="component" value="Chromosome"/>
</dbReference>
<feature type="transmembrane region" description="Helical" evidence="1">
    <location>
        <begin position="217"/>
        <end position="235"/>
    </location>
</feature>
<protein>
    <submittedName>
        <fullName evidence="2">NnrS family protein</fullName>
    </submittedName>
</protein>
<dbReference type="InterPro" id="IPR010266">
    <property type="entry name" value="NnrS"/>
</dbReference>
<organism evidence="2 3">
    <name type="scientific">Candidatus Tenderia electrophaga</name>
    <dbReference type="NCBI Taxonomy" id="1748243"/>
    <lineage>
        <taxon>Bacteria</taxon>
        <taxon>Pseudomonadati</taxon>
        <taxon>Pseudomonadota</taxon>
        <taxon>Gammaproteobacteria</taxon>
        <taxon>Candidatus Tenderiales</taxon>
        <taxon>Candidatus Tenderiaceae</taxon>
        <taxon>Candidatus Tenderia</taxon>
    </lineage>
</organism>
<evidence type="ECO:0000256" key="1">
    <source>
        <dbReference type="SAM" id="Phobius"/>
    </source>
</evidence>
<feature type="transmembrane region" description="Helical" evidence="1">
    <location>
        <begin position="270"/>
        <end position="294"/>
    </location>
</feature>
<dbReference type="Pfam" id="PF05940">
    <property type="entry name" value="NnrS"/>
    <property type="match status" value="1"/>
</dbReference>
<dbReference type="EMBL" id="CP013099">
    <property type="protein sequence ID" value="ALP54400.1"/>
    <property type="molecule type" value="Genomic_DNA"/>
</dbReference>
<evidence type="ECO:0000313" key="2">
    <source>
        <dbReference type="EMBL" id="ALP54400.1"/>
    </source>
</evidence>
<sequence length="398" mass="43904">MIDIDDPKQGGRFALFNLGFRPFFLGAAGYAVVSVAVWMVIYLTDWSVQPYGLPASMWHAHEMIFGYAMAVIAGFLLTAVRNWTNIPTLNGTPLLLLCLLWLVGRIVPFLSDVLLIGVVALADCLFTLLLIFALSVPIVKARTWNNLAIISVLALMLLAQLSFYLGVAGVVEGGVYYGLYSGLYLIVALIFIMGRRVIPFFIEKGVGYAVQLTNRRWLDVASLVLFLCFWVSDLLWPNAPVAAALAALLFVLHALRLAGWHTSGIWGKPLLWVLYLAYAWMVLAFALKAAVYIFDFSASLALHAFAYGGIGMMTMGMMARVSLGHTGRNIAAPPPWLAWAFALLFIGALVRVILPLLDPSHYAWWIGLSQGLWLAAFALFFVIYLPILTRPRIDGRVG</sequence>
<reference evidence="2" key="1">
    <citation type="submission" date="2015-10" db="EMBL/GenBank/DDBJ databases">
        <title>Description of Candidatus Tenderia electrophaga gen. nov, sp. nov., an Uncultivated Electroautotroph from a Biocathode Enrichment.</title>
        <authorList>
            <person name="Eddie B.J."/>
            <person name="Malanoski A.P."/>
            <person name="Wang Z."/>
            <person name="Hall R.J."/>
            <person name="Oh S.D."/>
            <person name="Heiner C."/>
            <person name="Lin B."/>
            <person name="Strycharz-Glaven S.M."/>
        </authorList>
    </citation>
    <scope>NUCLEOTIDE SEQUENCE [LARGE SCALE GENOMIC DNA]</scope>
    <source>
        <strain evidence="2">NRL1</strain>
    </source>
</reference>
<feature type="transmembrane region" description="Helical" evidence="1">
    <location>
        <begin position="363"/>
        <end position="387"/>
    </location>
</feature>
<feature type="transmembrane region" description="Helical" evidence="1">
    <location>
        <begin position="22"/>
        <end position="43"/>
    </location>
</feature>
<feature type="transmembrane region" description="Helical" evidence="1">
    <location>
        <begin position="241"/>
        <end position="258"/>
    </location>
</feature>
<gene>
    <name evidence="2" type="ORF">Tel_15285</name>
</gene>
<keyword evidence="1" id="KW-1133">Transmembrane helix</keyword>
<keyword evidence="3" id="KW-1185">Reference proteome</keyword>
<keyword evidence="1" id="KW-0812">Transmembrane</keyword>
<feature type="transmembrane region" description="Helical" evidence="1">
    <location>
        <begin position="63"/>
        <end position="80"/>
    </location>
</feature>
<keyword evidence="1" id="KW-0472">Membrane</keyword>
<feature type="transmembrane region" description="Helical" evidence="1">
    <location>
        <begin position="177"/>
        <end position="197"/>
    </location>
</feature>
<evidence type="ECO:0000313" key="3">
    <source>
        <dbReference type="Proteomes" id="UP000055136"/>
    </source>
</evidence>
<feature type="transmembrane region" description="Helical" evidence="1">
    <location>
        <begin position="335"/>
        <end position="357"/>
    </location>
</feature>
<dbReference type="KEGG" id="tee:Tel_15285"/>
<dbReference type="STRING" id="1748243.Tel_15285"/>
<feature type="transmembrane region" description="Helical" evidence="1">
    <location>
        <begin position="113"/>
        <end position="135"/>
    </location>
</feature>
<proteinExistence type="predicted"/>
<name>A0A0S2TGW9_9GAMM</name>
<feature type="transmembrane region" description="Helical" evidence="1">
    <location>
        <begin position="87"/>
        <end position="107"/>
    </location>
</feature>